<evidence type="ECO:0000256" key="2">
    <source>
        <dbReference type="ARBA" id="ARBA00022898"/>
    </source>
</evidence>
<evidence type="ECO:0000313" key="8">
    <source>
        <dbReference type="Proteomes" id="UP000325797"/>
    </source>
</evidence>
<dbReference type="AlphaFoldDB" id="A0A5J6N0J5"/>
<dbReference type="InterPro" id="IPR015424">
    <property type="entry name" value="PyrdxlP-dep_Trfase"/>
</dbReference>
<feature type="domain" description="HTH gntR-type" evidence="6">
    <location>
        <begin position="13"/>
        <end position="81"/>
    </location>
</feature>
<accession>A0A5J6N0J5</accession>
<dbReference type="GO" id="GO:0003700">
    <property type="term" value="F:DNA-binding transcription factor activity"/>
    <property type="evidence" value="ECO:0007669"/>
    <property type="project" value="InterPro"/>
</dbReference>
<dbReference type="PANTHER" id="PTHR46577:SF1">
    <property type="entry name" value="HTH-TYPE TRANSCRIPTIONAL REGULATORY PROTEIN GABR"/>
    <property type="match status" value="1"/>
</dbReference>
<dbReference type="PROSITE" id="PS50949">
    <property type="entry name" value="HTH_GNTR"/>
    <property type="match status" value="1"/>
</dbReference>
<organism evidence="7 8">
    <name type="scientific">Hypericibacter adhaerens</name>
    <dbReference type="NCBI Taxonomy" id="2602016"/>
    <lineage>
        <taxon>Bacteria</taxon>
        <taxon>Pseudomonadati</taxon>
        <taxon>Pseudomonadota</taxon>
        <taxon>Alphaproteobacteria</taxon>
        <taxon>Rhodospirillales</taxon>
        <taxon>Dongiaceae</taxon>
        <taxon>Hypericibacter</taxon>
    </lineage>
</organism>
<dbReference type="InterPro" id="IPR004839">
    <property type="entry name" value="Aminotransferase_I/II_large"/>
</dbReference>
<dbReference type="InterPro" id="IPR015421">
    <property type="entry name" value="PyrdxlP-dep_Trfase_major"/>
</dbReference>
<dbReference type="InterPro" id="IPR051446">
    <property type="entry name" value="HTH_trans_reg/aminotransferase"/>
</dbReference>
<keyword evidence="5" id="KW-0804">Transcription</keyword>
<dbReference type="PANTHER" id="PTHR46577">
    <property type="entry name" value="HTH-TYPE TRANSCRIPTIONAL REGULATORY PROTEIN GABR"/>
    <property type="match status" value="1"/>
</dbReference>
<keyword evidence="2" id="KW-0663">Pyridoxal phosphate</keyword>
<dbReference type="Pfam" id="PF00392">
    <property type="entry name" value="GntR"/>
    <property type="match status" value="1"/>
</dbReference>
<dbReference type="Proteomes" id="UP000325797">
    <property type="component" value="Chromosome"/>
</dbReference>
<dbReference type="SUPFAM" id="SSF46785">
    <property type="entry name" value="Winged helix' DNA-binding domain"/>
    <property type="match status" value="1"/>
</dbReference>
<evidence type="ECO:0000256" key="3">
    <source>
        <dbReference type="ARBA" id="ARBA00023015"/>
    </source>
</evidence>
<dbReference type="InterPro" id="IPR036390">
    <property type="entry name" value="WH_DNA-bd_sf"/>
</dbReference>
<dbReference type="SUPFAM" id="SSF53383">
    <property type="entry name" value="PLP-dependent transferases"/>
    <property type="match status" value="1"/>
</dbReference>
<evidence type="ECO:0000313" key="7">
    <source>
        <dbReference type="EMBL" id="QEX22977.1"/>
    </source>
</evidence>
<keyword evidence="3" id="KW-0805">Transcription regulation</keyword>
<dbReference type="OrthoDB" id="9804020at2"/>
<dbReference type="SMART" id="SM00345">
    <property type="entry name" value="HTH_GNTR"/>
    <property type="match status" value="1"/>
</dbReference>
<dbReference type="EMBL" id="CP042582">
    <property type="protein sequence ID" value="QEX22977.1"/>
    <property type="molecule type" value="Genomic_DNA"/>
</dbReference>
<sequence>MTDWKPDIANRHGRRYLAIADALADDIKRGLVRPGDRLPTHRDLAYQMGLSVSTVSKAYAEAVRRQLILSEVGRGTFVMPNAWTDLTGVGIDSRQIGPIDMAFNCPVPAPMVLEAMSAALKTISGSDRLDELMPYHRPWVGLASHRAAAASWIEKRGLRTSPENILMTNGAQHAHAIILTSLLEPNQIAVTDELTDPGIKFLTANRSLQLKGLAMDKDGLLPDAFEAACKTMKVKALITVPNHHSPTLTIMPVERRKAIAEVAIRHGVTIIEDDVYGPFLDNPPPALSSFAPEQSFYFTSFSKCICAGLRIGFLAAPPGRVEELIPGLGATTWMVSMVPAEIAALWIREGTAERLIVWQRQELTRRQKLAAQILDGFDYTALPSSLHLWLPLPDSWRAEGFVAQARLRGLAVTPAEAFVVGHVPAPQAVRVSLGGATPSRTELQRGLEIVADLLKERPAATYLVL</sequence>
<reference evidence="7 8" key="1">
    <citation type="submission" date="2019-08" db="EMBL/GenBank/DDBJ databases">
        <title>Hyperibacter terrae gen. nov., sp. nov. and Hyperibacter viscosus sp. nov., two new members in the family Rhodospirillaceae isolated from the rhizosphere of Hypericum perforatum.</title>
        <authorList>
            <person name="Noviana Z."/>
        </authorList>
    </citation>
    <scope>NUCLEOTIDE SEQUENCE [LARGE SCALE GENOMIC DNA]</scope>
    <source>
        <strain evidence="7 8">R5959</strain>
    </source>
</reference>
<keyword evidence="4" id="KW-0238">DNA-binding</keyword>
<evidence type="ECO:0000256" key="1">
    <source>
        <dbReference type="ARBA" id="ARBA00005384"/>
    </source>
</evidence>
<dbReference type="InterPro" id="IPR036388">
    <property type="entry name" value="WH-like_DNA-bd_sf"/>
</dbReference>
<evidence type="ECO:0000256" key="5">
    <source>
        <dbReference type="ARBA" id="ARBA00023163"/>
    </source>
</evidence>
<dbReference type="GO" id="GO:0003677">
    <property type="term" value="F:DNA binding"/>
    <property type="evidence" value="ECO:0007669"/>
    <property type="project" value="UniProtKB-KW"/>
</dbReference>
<dbReference type="Pfam" id="PF00155">
    <property type="entry name" value="Aminotran_1_2"/>
    <property type="match status" value="1"/>
</dbReference>
<dbReference type="KEGG" id="hadh:FRZ61_29110"/>
<comment type="similarity">
    <text evidence="1">In the C-terminal section; belongs to the class-I pyridoxal-phosphate-dependent aminotransferase family.</text>
</comment>
<dbReference type="CDD" id="cd00609">
    <property type="entry name" value="AAT_like"/>
    <property type="match status" value="1"/>
</dbReference>
<evidence type="ECO:0000259" key="6">
    <source>
        <dbReference type="PROSITE" id="PS50949"/>
    </source>
</evidence>
<proteinExistence type="inferred from homology"/>
<dbReference type="Gene3D" id="1.10.10.10">
    <property type="entry name" value="Winged helix-like DNA-binding domain superfamily/Winged helix DNA-binding domain"/>
    <property type="match status" value="1"/>
</dbReference>
<name>A0A5J6N0J5_9PROT</name>
<dbReference type="InterPro" id="IPR000524">
    <property type="entry name" value="Tscrpt_reg_HTH_GntR"/>
</dbReference>
<protein>
    <submittedName>
        <fullName evidence="7">GntR family transcriptional regulator</fullName>
    </submittedName>
</protein>
<dbReference type="GO" id="GO:0030170">
    <property type="term" value="F:pyridoxal phosphate binding"/>
    <property type="evidence" value="ECO:0007669"/>
    <property type="project" value="InterPro"/>
</dbReference>
<dbReference type="CDD" id="cd07377">
    <property type="entry name" value="WHTH_GntR"/>
    <property type="match status" value="1"/>
</dbReference>
<keyword evidence="8" id="KW-1185">Reference proteome</keyword>
<dbReference type="Gene3D" id="3.40.640.10">
    <property type="entry name" value="Type I PLP-dependent aspartate aminotransferase-like (Major domain)"/>
    <property type="match status" value="1"/>
</dbReference>
<gene>
    <name evidence="7" type="ORF">FRZ61_29110</name>
</gene>
<dbReference type="RefSeq" id="WP_151118411.1">
    <property type="nucleotide sequence ID" value="NZ_CP042582.1"/>
</dbReference>
<evidence type="ECO:0000256" key="4">
    <source>
        <dbReference type="ARBA" id="ARBA00023125"/>
    </source>
</evidence>